<keyword evidence="4" id="KW-0597">Phosphoprotein</keyword>
<comment type="catalytic activity">
    <reaction evidence="8 9">
        <text>5-phospho-alpha-D-ribose 1-diphosphate + nicotinate + ATP + H2O = nicotinate beta-D-ribonucleotide + ADP + phosphate + diphosphate</text>
        <dbReference type="Rhea" id="RHEA:36163"/>
        <dbReference type="ChEBI" id="CHEBI:15377"/>
        <dbReference type="ChEBI" id="CHEBI:30616"/>
        <dbReference type="ChEBI" id="CHEBI:32544"/>
        <dbReference type="ChEBI" id="CHEBI:33019"/>
        <dbReference type="ChEBI" id="CHEBI:43474"/>
        <dbReference type="ChEBI" id="CHEBI:57502"/>
        <dbReference type="ChEBI" id="CHEBI:58017"/>
        <dbReference type="ChEBI" id="CHEBI:456216"/>
        <dbReference type="EC" id="6.3.4.21"/>
    </reaction>
</comment>
<dbReference type="CDD" id="cd01570">
    <property type="entry name" value="NAPRTase_A"/>
    <property type="match status" value="1"/>
</dbReference>
<dbReference type="AlphaFoldDB" id="A0A318XPC5"/>
<dbReference type="EC" id="6.3.4.21" evidence="3 9"/>
<organism evidence="13 14">
    <name type="scientific">Ruminiclostridium sufflavum DSM 19573</name>
    <dbReference type="NCBI Taxonomy" id="1121337"/>
    <lineage>
        <taxon>Bacteria</taxon>
        <taxon>Bacillati</taxon>
        <taxon>Bacillota</taxon>
        <taxon>Clostridia</taxon>
        <taxon>Eubacteriales</taxon>
        <taxon>Oscillospiraceae</taxon>
        <taxon>Ruminiclostridium</taxon>
    </lineage>
</organism>
<reference evidence="13 14" key="1">
    <citation type="submission" date="2018-06" db="EMBL/GenBank/DDBJ databases">
        <title>Genomic Encyclopedia of Type Strains, Phase I: the one thousand microbial genomes (KMG-I) project.</title>
        <authorList>
            <person name="Kyrpides N."/>
        </authorList>
    </citation>
    <scope>NUCLEOTIDE SEQUENCE [LARGE SCALE GENOMIC DNA]</scope>
    <source>
        <strain evidence="13 14">DSM 19573</strain>
    </source>
</reference>
<evidence type="ECO:0000256" key="6">
    <source>
        <dbReference type="ARBA" id="ARBA00022642"/>
    </source>
</evidence>
<evidence type="ECO:0000256" key="7">
    <source>
        <dbReference type="ARBA" id="ARBA00022679"/>
    </source>
</evidence>
<accession>A0A318XPC5</accession>
<keyword evidence="6 9" id="KW-0662">Pyridine nucleotide biosynthesis</keyword>
<dbReference type="InterPro" id="IPR007229">
    <property type="entry name" value="Nic_PRibTrfase-Fam"/>
</dbReference>
<comment type="caution">
    <text evidence="13">The sequence shown here is derived from an EMBL/GenBank/DDBJ whole genome shotgun (WGS) entry which is preliminary data.</text>
</comment>
<evidence type="ECO:0000259" key="12">
    <source>
        <dbReference type="Pfam" id="PF17956"/>
    </source>
</evidence>
<dbReference type="PANTHER" id="PTHR11098">
    <property type="entry name" value="NICOTINATE PHOSPHORIBOSYLTRANSFERASE"/>
    <property type="match status" value="1"/>
</dbReference>
<dbReference type="Pfam" id="PF04095">
    <property type="entry name" value="NAPRTase"/>
    <property type="match status" value="1"/>
</dbReference>
<evidence type="ECO:0000313" key="14">
    <source>
        <dbReference type="Proteomes" id="UP000248132"/>
    </source>
</evidence>
<proteinExistence type="inferred from homology"/>
<dbReference type="RefSeq" id="WP_110460382.1">
    <property type="nucleotide sequence ID" value="NZ_QKMR01000001.1"/>
</dbReference>
<evidence type="ECO:0000256" key="4">
    <source>
        <dbReference type="ARBA" id="ARBA00022553"/>
    </source>
</evidence>
<feature type="domain" description="Nicotinate/nicotinamide phosphoribosyltransferase" evidence="10">
    <location>
        <begin position="153"/>
        <end position="342"/>
    </location>
</feature>
<evidence type="ECO:0000259" key="10">
    <source>
        <dbReference type="Pfam" id="PF04095"/>
    </source>
</evidence>
<dbReference type="GO" id="GO:0004516">
    <property type="term" value="F:nicotinate phosphoribosyltransferase activity"/>
    <property type="evidence" value="ECO:0007669"/>
    <property type="project" value="UniProtKB-UniRule"/>
</dbReference>
<dbReference type="FunFam" id="3.20.20.70:FF:000076">
    <property type="entry name" value="Nicotinate phosphoribosyltransferase"/>
    <property type="match status" value="1"/>
</dbReference>
<keyword evidence="7 9" id="KW-0808">Transferase</keyword>
<comment type="function">
    <text evidence="9">Catalyzes the first step in the biosynthesis of NAD from nicotinic acid, the ATP-dependent synthesis of beta-nicotinate D-ribonucleotide from nicotinate and 5-phospho-D-ribose 1-phosphate.</text>
</comment>
<dbReference type="NCBIfam" id="NF009131">
    <property type="entry name" value="PRK12484.1"/>
    <property type="match status" value="1"/>
</dbReference>
<evidence type="ECO:0000256" key="3">
    <source>
        <dbReference type="ARBA" id="ARBA00013236"/>
    </source>
</evidence>
<dbReference type="Proteomes" id="UP000248132">
    <property type="component" value="Unassembled WGS sequence"/>
</dbReference>
<dbReference type="GO" id="GO:0034355">
    <property type="term" value="P:NAD+ biosynthetic process via the salvage pathway"/>
    <property type="evidence" value="ECO:0007669"/>
    <property type="project" value="TreeGrafter"/>
</dbReference>
<evidence type="ECO:0000256" key="9">
    <source>
        <dbReference type="RuleBase" id="RU365100"/>
    </source>
</evidence>
<feature type="domain" description="Nicotinate phosphoribosyltransferase C-terminal" evidence="12">
    <location>
        <begin position="361"/>
        <end position="470"/>
    </location>
</feature>
<keyword evidence="5 9" id="KW-0436">Ligase</keyword>
<keyword evidence="14" id="KW-1185">Reference proteome</keyword>
<dbReference type="InterPro" id="IPR041525">
    <property type="entry name" value="N/Namide_PRibTrfase"/>
</dbReference>
<keyword evidence="13" id="KW-0328">Glycosyltransferase</keyword>
<dbReference type="InterPro" id="IPR013785">
    <property type="entry name" value="Aldolase_TIM"/>
</dbReference>
<comment type="PTM">
    <text evidence="9">Transiently phosphorylated on a His residue during the reaction cycle. Phosphorylation strongly increases the affinity for substrates and increases the rate of nicotinate D-ribonucleotide production. Dephosphorylation regenerates the low-affinity form of the enzyme, leading to product release.</text>
</comment>
<dbReference type="InterPro" id="IPR036068">
    <property type="entry name" value="Nicotinate_pribotase-like_C"/>
</dbReference>
<dbReference type="SUPFAM" id="SSF54675">
    <property type="entry name" value="Nicotinate/Quinolinate PRTase N-terminal domain-like"/>
    <property type="match status" value="1"/>
</dbReference>
<dbReference type="Gene3D" id="3.20.140.10">
    <property type="entry name" value="nicotinate phosphoribosyltransferase"/>
    <property type="match status" value="1"/>
</dbReference>
<evidence type="ECO:0000256" key="1">
    <source>
        <dbReference type="ARBA" id="ARBA00004952"/>
    </source>
</evidence>
<dbReference type="GO" id="GO:0005829">
    <property type="term" value="C:cytosol"/>
    <property type="evidence" value="ECO:0007669"/>
    <property type="project" value="TreeGrafter"/>
</dbReference>
<comment type="similarity">
    <text evidence="2 9">Belongs to the NAPRTase family.</text>
</comment>
<protein>
    <recommendedName>
        <fullName evidence="3 9">Nicotinate phosphoribosyltransferase</fullName>
        <ecNumber evidence="3 9">6.3.4.21</ecNumber>
    </recommendedName>
</protein>
<gene>
    <name evidence="13" type="ORF">LY28_00066</name>
</gene>
<feature type="domain" description="Nicotinate phosphoribosyltransferase N-terminal" evidence="11">
    <location>
        <begin position="8"/>
        <end position="132"/>
    </location>
</feature>
<dbReference type="EMBL" id="QKMR01000001">
    <property type="protein sequence ID" value="PYG90186.1"/>
    <property type="molecule type" value="Genomic_DNA"/>
</dbReference>
<dbReference type="UniPathway" id="UPA00253">
    <property type="reaction ID" value="UER00457"/>
</dbReference>
<dbReference type="NCBIfam" id="NF006695">
    <property type="entry name" value="PRK09243.1-2"/>
    <property type="match status" value="1"/>
</dbReference>
<dbReference type="SUPFAM" id="SSF51690">
    <property type="entry name" value="Nicotinate/Quinolinate PRTase C-terminal domain-like"/>
    <property type="match status" value="1"/>
</dbReference>
<evidence type="ECO:0000313" key="13">
    <source>
        <dbReference type="EMBL" id="PYG90186.1"/>
    </source>
</evidence>
<comment type="pathway">
    <text evidence="1 9">Cofactor biosynthesis; NAD(+) biosynthesis; nicotinate D-ribonucleotide from nicotinate: step 1/1.</text>
</comment>
<dbReference type="InterPro" id="IPR041619">
    <property type="entry name" value="NAPRTase_C"/>
</dbReference>
<sequence length="478" mass="54515">MENINLTMLTDFYEVTMANGYLQEGLQNKVAYFDMFFRKVPDDGGFAIMAGVEQLILYLKNISFNEEDIEYLRSKNMFCEEFMEYLKSFRFSCDVWAVPEGTPIFPNEPVITVRGPVIEAQFVETMVLLTINHQSLIATKANRIVRAADGRAVMEFGSRRAQGYDGAIYGARAAYIGGCVGTACTISDKKFGVPVMGTMAHSWVQMFQSELEAFKAYARTYPDGCTLLVDTYNVLKSGVPNAIRAFREELLPRGFRPKGIRIDSGDIAYLSKEARRMLDEAGFEDCRIVASNALDEFIIRDILIQGAKVDIFGVGERLITSKSEPVFGGVYKLAAVEENGEVTPKIKLSENVGKITNPGFKAVWRFFDKVTGKAIADVLTRNEEIIDENKPYELFDPEYTWKRKTITGFRVQRLLMQIFDKGCCVYESPDLNYIREYCREQIDTLWDEVKRFENPHNYYVDMSKPLWDMKAGLLQEYK</sequence>
<name>A0A318XPC5_9FIRM</name>
<dbReference type="Gene3D" id="3.20.20.70">
    <property type="entry name" value="Aldolase class I"/>
    <property type="match status" value="1"/>
</dbReference>
<dbReference type="InterPro" id="IPR006405">
    <property type="entry name" value="Nic_PRibTrfase_pncB"/>
</dbReference>
<dbReference type="NCBIfam" id="TIGR01513">
    <property type="entry name" value="NAPRTase_put"/>
    <property type="match status" value="1"/>
</dbReference>
<dbReference type="InterPro" id="IPR040727">
    <property type="entry name" value="NAPRTase_N"/>
</dbReference>
<dbReference type="Pfam" id="PF17956">
    <property type="entry name" value="NAPRTase_C"/>
    <property type="match status" value="1"/>
</dbReference>
<dbReference type="Pfam" id="PF17767">
    <property type="entry name" value="NAPRTase_N"/>
    <property type="match status" value="1"/>
</dbReference>
<dbReference type="PANTHER" id="PTHR11098:SF1">
    <property type="entry name" value="NICOTINATE PHOSPHORIBOSYLTRANSFERASE"/>
    <property type="match status" value="1"/>
</dbReference>
<dbReference type="GO" id="GO:0047280">
    <property type="term" value="F:nicotinamide phosphoribosyltransferase activity"/>
    <property type="evidence" value="ECO:0007669"/>
    <property type="project" value="UniProtKB-ARBA"/>
</dbReference>
<dbReference type="OrthoDB" id="9770610at2"/>
<evidence type="ECO:0000256" key="2">
    <source>
        <dbReference type="ARBA" id="ARBA00010897"/>
    </source>
</evidence>
<evidence type="ECO:0000256" key="8">
    <source>
        <dbReference type="ARBA" id="ARBA00048668"/>
    </source>
</evidence>
<evidence type="ECO:0000256" key="5">
    <source>
        <dbReference type="ARBA" id="ARBA00022598"/>
    </source>
</evidence>
<dbReference type="PIRSF" id="PIRSF000484">
    <property type="entry name" value="NAPRT"/>
    <property type="match status" value="1"/>
</dbReference>
<evidence type="ECO:0000259" key="11">
    <source>
        <dbReference type="Pfam" id="PF17767"/>
    </source>
</evidence>